<dbReference type="Gene3D" id="2.60.120.10">
    <property type="entry name" value="Jelly Rolls"/>
    <property type="match status" value="1"/>
</dbReference>
<dbReference type="Pfam" id="PF12973">
    <property type="entry name" value="Cupin_7"/>
    <property type="match status" value="1"/>
</dbReference>
<dbReference type="AlphaFoldDB" id="A0A2T3XJR3"/>
<organism evidence="2 3">
    <name type="scientific">Trinickia symbiotica</name>
    <dbReference type="NCBI Taxonomy" id="863227"/>
    <lineage>
        <taxon>Bacteria</taxon>
        <taxon>Pseudomonadati</taxon>
        <taxon>Pseudomonadota</taxon>
        <taxon>Betaproteobacteria</taxon>
        <taxon>Burkholderiales</taxon>
        <taxon>Burkholderiaceae</taxon>
        <taxon>Trinickia</taxon>
    </lineage>
</organism>
<feature type="domain" description="ChrR-like cupin" evidence="1">
    <location>
        <begin position="22"/>
        <end position="123"/>
    </location>
</feature>
<dbReference type="EMBL" id="PYUC01000032">
    <property type="protein sequence ID" value="PTB16771.1"/>
    <property type="molecule type" value="Genomic_DNA"/>
</dbReference>
<dbReference type="SUPFAM" id="SSF51182">
    <property type="entry name" value="RmlC-like cupins"/>
    <property type="match status" value="1"/>
</dbReference>
<name>A0A2T3XJR3_9BURK</name>
<comment type="caution">
    <text evidence="2">The sequence shown here is derived from an EMBL/GenBank/DDBJ whole genome shotgun (WGS) entry which is preliminary data.</text>
</comment>
<accession>A0A2T3XJR3</accession>
<reference evidence="2 3" key="1">
    <citation type="submission" date="2018-03" db="EMBL/GenBank/DDBJ databases">
        <title>Whole genome analyses suggest that Burkholderia sensu lato contains two further novel genera in the rhizoxinica-symbiotica group Mycetohabitans gen. nov., and Trinickia gen. nov.: implications for the evolution of diazotrophy and nodulation in the Burkholderiaceae.</title>
        <authorList>
            <person name="Estrada De Los Santos P."/>
            <person name="Palmer M."/>
            <person name="Chavez-Ramirez B."/>
            <person name="Steenkamp E.T."/>
            <person name="Hirsch A.M."/>
            <person name="Manyaka P."/>
            <person name="Maluk M."/>
            <person name="Lafos M."/>
            <person name="Crook M."/>
            <person name="Gross E."/>
            <person name="Simon M.F."/>
            <person name="Bueno Dos Reis Junior F."/>
            <person name="Poole P.S."/>
            <person name="Venter S.N."/>
            <person name="James E.K."/>
        </authorList>
    </citation>
    <scope>NUCLEOTIDE SEQUENCE [LARGE SCALE GENOMIC DNA]</scope>
    <source>
        <strain evidence="2 3">JPY-366</strain>
    </source>
</reference>
<dbReference type="InterPro" id="IPR014710">
    <property type="entry name" value="RmlC-like_jellyroll"/>
</dbReference>
<dbReference type="Proteomes" id="UP000240638">
    <property type="component" value="Unassembled WGS sequence"/>
</dbReference>
<sequence length="171" mass="19309">METTMEAATKLTRIPQYEPLHFDSTKSPWHPFTPYSNDVQLKMLHIDPVSGQVTMLLKAPGGCSLGVHDHYGTIHVYTVSGGWYYEEHEKDWVAKAGDFIYEVANSKHTFKTVPGEEVVLFIILEGSIAFLDENGNKVGFENATTFQQRYIDHCLENNMPLVDLNSMVRAA</sequence>
<gene>
    <name evidence="2" type="ORF">C9I57_31785</name>
</gene>
<evidence type="ECO:0000259" key="1">
    <source>
        <dbReference type="Pfam" id="PF12973"/>
    </source>
</evidence>
<dbReference type="InterPro" id="IPR011051">
    <property type="entry name" value="RmlC_Cupin_sf"/>
</dbReference>
<evidence type="ECO:0000313" key="2">
    <source>
        <dbReference type="EMBL" id="PTB16771.1"/>
    </source>
</evidence>
<protein>
    <submittedName>
        <fullName evidence="2">Cupin</fullName>
    </submittedName>
</protein>
<dbReference type="InterPro" id="IPR025979">
    <property type="entry name" value="ChrR-like_cupin_dom"/>
</dbReference>
<proteinExistence type="predicted"/>
<evidence type="ECO:0000313" key="3">
    <source>
        <dbReference type="Proteomes" id="UP000240638"/>
    </source>
</evidence>
<dbReference type="CDD" id="cd20302">
    <property type="entry name" value="cupin_DAD"/>
    <property type="match status" value="1"/>
</dbReference>